<name>A0ABY3QYB8_9BRAD</name>
<evidence type="ECO:0000313" key="2">
    <source>
        <dbReference type="EMBL" id="UFW91026.1"/>
    </source>
</evidence>
<dbReference type="RefSeq" id="WP_231145023.1">
    <property type="nucleotide sequence ID" value="NZ_CP088100.1"/>
</dbReference>
<dbReference type="EMBL" id="CP088100">
    <property type="protein sequence ID" value="UFW91026.1"/>
    <property type="molecule type" value="Genomic_DNA"/>
</dbReference>
<dbReference type="SMART" id="SM00470">
    <property type="entry name" value="ParB"/>
    <property type="match status" value="1"/>
</dbReference>
<feature type="domain" description="ParB-like N-terminal" evidence="1">
    <location>
        <begin position="9"/>
        <end position="95"/>
    </location>
</feature>
<sequence length="201" mass="22229">MEWPADNVQRVAVDRLRPYPNNTRTHSRAQVAQLVASIQEWGWTTPVLVDEQGMLIAGHARLEAAKQLGIPEIPVMVARGWTEAQIRAYTIADNALPLNAGWDEALLKVEIKAIEALNFDVGKMGLDMEFMTKLFDEGGVNIAADRDEAATGVRAQHMKFGKASVVITDEELEGLNRMLARYTDQFGLSHGFAQWLLDAAA</sequence>
<dbReference type="Gene3D" id="3.90.1530.10">
    <property type="entry name" value="Conserved hypothetical protein from pyrococcus furiosus pfu- 392566-001, ParB domain"/>
    <property type="match status" value="1"/>
</dbReference>
<dbReference type="PANTHER" id="PTHR33375:SF1">
    <property type="entry name" value="CHROMOSOME-PARTITIONING PROTEIN PARB-RELATED"/>
    <property type="match status" value="1"/>
</dbReference>
<organism evidence="2 3">
    <name type="scientific">Bradyrhizobium barranii</name>
    <dbReference type="NCBI Taxonomy" id="2992140"/>
    <lineage>
        <taxon>Bacteria</taxon>
        <taxon>Pseudomonadati</taxon>
        <taxon>Pseudomonadota</taxon>
        <taxon>Alphaproteobacteria</taxon>
        <taxon>Hyphomicrobiales</taxon>
        <taxon>Nitrobacteraceae</taxon>
        <taxon>Bradyrhizobium</taxon>
    </lineage>
</organism>
<dbReference type="InterPro" id="IPR036086">
    <property type="entry name" value="ParB/Sulfiredoxin_sf"/>
</dbReference>
<protein>
    <submittedName>
        <fullName evidence="2">ParB/Srx family N-terminal domain-containing protein</fullName>
    </submittedName>
</protein>
<dbReference type="InterPro" id="IPR050336">
    <property type="entry name" value="Chromosome_partition/occlusion"/>
</dbReference>
<dbReference type="Pfam" id="PF02195">
    <property type="entry name" value="ParB_N"/>
    <property type="match status" value="1"/>
</dbReference>
<gene>
    <name evidence="2" type="ORF">BjapCC829_21805</name>
</gene>
<accession>A0ABY3QYB8</accession>
<keyword evidence="3" id="KW-1185">Reference proteome</keyword>
<dbReference type="PANTHER" id="PTHR33375">
    <property type="entry name" value="CHROMOSOME-PARTITIONING PROTEIN PARB-RELATED"/>
    <property type="match status" value="1"/>
</dbReference>
<reference evidence="2" key="1">
    <citation type="submission" date="2021-11" db="EMBL/GenBank/DDBJ databases">
        <title>Australian commercial rhizobial inoculants.</title>
        <authorList>
            <person name="Kohlmeier M.G."/>
            <person name="O'Hara G.W."/>
            <person name="Colombi E."/>
            <person name="Ramsay J.P."/>
            <person name="Terpolilli J."/>
        </authorList>
    </citation>
    <scope>NUCLEOTIDE SEQUENCE</scope>
    <source>
        <strain evidence="2">CC829</strain>
    </source>
</reference>
<proteinExistence type="predicted"/>
<dbReference type="Proteomes" id="UP001430990">
    <property type="component" value="Chromosome"/>
</dbReference>
<evidence type="ECO:0000313" key="3">
    <source>
        <dbReference type="Proteomes" id="UP001430990"/>
    </source>
</evidence>
<dbReference type="CDD" id="cd16403">
    <property type="entry name" value="ParB_N_like_MT"/>
    <property type="match status" value="1"/>
</dbReference>
<evidence type="ECO:0000259" key="1">
    <source>
        <dbReference type="SMART" id="SM00470"/>
    </source>
</evidence>
<dbReference type="SUPFAM" id="SSF110849">
    <property type="entry name" value="ParB/Sulfiredoxin"/>
    <property type="match status" value="1"/>
</dbReference>
<dbReference type="InterPro" id="IPR003115">
    <property type="entry name" value="ParB_N"/>
</dbReference>